<evidence type="ECO:0000313" key="4">
    <source>
        <dbReference type="EMBL" id="RIB35390.1"/>
    </source>
</evidence>
<dbReference type="Proteomes" id="UP000266622">
    <property type="component" value="Unassembled WGS sequence"/>
</dbReference>
<comment type="function">
    <text evidence="1">Involved in DNA damage repair.</text>
</comment>
<dbReference type="InterPro" id="IPR006978">
    <property type="entry name" value="Nre_N"/>
</dbReference>
<comment type="caution">
    <text evidence="4">The sequence shown here is derived from an EMBL/GenBank/DDBJ whole genome shotgun (WGS) entry which is preliminary data.</text>
</comment>
<sequence length="405" mass="47284">MSNLCLICRGTKLLCGKAYCPILVKSILKFKIKNITLKREVYGSSPPSVFVGRIGYPEVYIGPAAPSFLGNTEIYDKPEGWINKPLEEILDYRFSLIFGRTKVKVKDISNRTVEIIQEISMAERPVGIEMVFKKSPIPRIKFDEHTPPQGPTAPLSKISVTENIRVDKKIEKAYYDTDLKARNAIIELYRNKVDVSRIQKILSVGGLGLIKNRRLVPTRWAITAVDSTISENLIKEIKEFPTIEKYQVFIREYMKNLFIVILIPRSWSYEWMEGWFPNTTWNRSKEIDIEGDYEDFKGRTTYPSIGGCYYAARLATAEYLYRIKRQATAILIREIYPGFDLPIGVWFVRENLRETFKQKPLEFDNIKEVIEYVSKKTKIDFNEWIKRSYLLRKVISERKIKEWLK</sequence>
<keyword evidence="1" id="KW-0227">DNA damage</keyword>
<keyword evidence="1" id="KW-0234">DNA repair</keyword>
<proteinExistence type="inferred from homology"/>
<dbReference type="InterPro" id="IPR006979">
    <property type="entry name" value="Nre_C"/>
</dbReference>
<dbReference type="HAMAP" id="MF_02096">
    <property type="entry name" value="Nre"/>
    <property type="match status" value="1"/>
</dbReference>
<gene>
    <name evidence="4" type="ORF">BXU00_01330</name>
</gene>
<reference evidence="4 5" key="1">
    <citation type="journal article" date="2018" name="Syst. Appl. Microbiol.">
        <title>A new symbiotic nanoarchaeote (Candidatus Nanoclepta minutus) and its host (Zestosphaera tikiterensis gen. nov., sp. nov.) from a New Zealand hot spring.</title>
        <authorList>
            <person name="St John E."/>
            <person name="Liu Y."/>
            <person name="Podar M."/>
            <person name="Stott M.B."/>
            <person name="Meneghin J."/>
            <person name="Chen Z."/>
            <person name="Lagutin K."/>
            <person name="Mitchell K."/>
            <person name="Reysenbach A.L."/>
        </authorList>
    </citation>
    <scope>NUCLEOTIDE SEQUENCE [LARGE SCALE GENOMIC DNA]</scope>
    <source>
        <strain evidence="4">NZ3</strain>
    </source>
</reference>
<dbReference type="GO" id="GO:0006281">
    <property type="term" value="P:DNA repair"/>
    <property type="evidence" value="ECO:0007669"/>
    <property type="project" value="UniProtKB-UniRule"/>
</dbReference>
<protein>
    <recommendedName>
        <fullName evidence="1">DNA repair protein</fullName>
    </recommendedName>
</protein>
<comment type="similarity">
    <text evidence="1">Belongs to the Nre family.</text>
</comment>
<comment type="caution">
    <text evidence="1">Lacks conserved residue(s) required for the propagation of feature annotation.</text>
</comment>
<dbReference type="AlphaFoldDB" id="A0A397WMU7"/>
<dbReference type="InterPro" id="IPR033167">
    <property type="entry name" value="Nre"/>
</dbReference>
<feature type="domain" description="Archaeal Nre C-terminal" evidence="3">
    <location>
        <begin position="294"/>
        <end position="403"/>
    </location>
</feature>
<feature type="domain" description="Archaeal Nre N-terminal" evidence="2">
    <location>
        <begin position="14"/>
        <end position="282"/>
    </location>
</feature>
<evidence type="ECO:0000313" key="5">
    <source>
        <dbReference type="Proteomes" id="UP000266622"/>
    </source>
</evidence>
<accession>A0A397WMU7</accession>
<evidence type="ECO:0000259" key="3">
    <source>
        <dbReference type="Pfam" id="PF04895"/>
    </source>
</evidence>
<organism evidence="4 5">
    <name type="scientific">Candidatus Nanoclepta minutus</name>
    <dbReference type="NCBI Taxonomy" id="1940235"/>
    <lineage>
        <taxon>Archaea</taxon>
        <taxon>Nanobdellota</taxon>
        <taxon>Candidatus Nanoclepta</taxon>
    </lineage>
</organism>
<dbReference type="EMBL" id="MWMI01000002">
    <property type="protein sequence ID" value="RIB35390.1"/>
    <property type="molecule type" value="Genomic_DNA"/>
</dbReference>
<dbReference type="Pfam" id="PF04895">
    <property type="entry name" value="Nre_C"/>
    <property type="match status" value="1"/>
</dbReference>
<dbReference type="Pfam" id="PF04894">
    <property type="entry name" value="Nre_N"/>
    <property type="match status" value="1"/>
</dbReference>
<dbReference type="PANTHER" id="PTHR38136:SF2">
    <property type="entry name" value="DNA REPAIR PROTEIN"/>
    <property type="match status" value="1"/>
</dbReference>
<evidence type="ECO:0000256" key="1">
    <source>
        <dbReference type="HAMAP-Rule" id="MF_02096"/>
    </source>
</evidence>
<evidence type="ECO:0000259" key="2">
    <source>
        <dbReference type="Pfam" id="PF04894"/>
    </source>
</evidence>
<name>A0A397WMU7_9ARCH</name>
<dbReference type="PANTHER" id="PTHR38136">
    <property type="entry name" value="DNA REPAIR PROTEIN"/>
    <property type="match status" value="1"/>
</dbReference>